<feature type="region of interest" description="Disordered" evidence="1">
    <location>
        <begin position="125"/>
        <end position="157"/>
    </location>
</feature>
<evidence type="ECO:0000313" key="3">
    <source>
        <dbReference type="Proteomes" id="UP001153954"/>
    </source>
</evidence>
<dbReference type="AlphaFoldDB" id="A0AAU9TZ82"/>
<gene>
    <name evidence="2" type="ORF">EEDITHA_LOCUS8245</name>
</gene>
<evidence type="ECO:0000256" key="1">
    <source>
        <dbReference type="SAM" id="MobiDB-lite"/>
    </source>
</evidence>
<sequence length="157" mass="17177">MATSPYAKLVTPSMNVSAAFAKLRHHDVIITSQAFEQRVIQPASIHGYYGYPDHQHAADAHSWSTPTACSATLAQHTALRPVSKQRRTSLLVDAAASHYAALHHPDSLGHHRRQFRLTVNYAASGSDSLEHSTGPASITRCSMDDSTCYRPPVSEEE</sequence>
<organism evidence="2 3">
    <name type="scientific">Euphydryas editha</name>
    <name type="common">Edith's checkerspot</name>
    <dbReference type="NCBI Taxonomy" id="104508"/>
    <lineage>
        <taxon>Eukaryota</taxon>
        <taxon>Metazoa</taxon>
        <taxon>Ecdysozoa</taxon>
        <taxon>Arthropoda</taxon>
        <taxon>Hexapoda</taxon>
        <taxon>Insecta</taxon>
        <taxon>Pterygota</taxon>
        <taxon>Neoptera</taxon>
        <taxon>Endopterygota</taxon>
        <taxon>Lepidoptera</taxon>
        <taxon>Glossata</taxon>
        <taxon>Ditrysia</taxon>
        <taxon>Papilionoidea</taxon>
        <taxon>Nymphalidae</taxon>
        <taxon>Nymphalinae</taxon>
        <taxon>Euphydryas</taxon>
    </lineage>
</organism>
<accession>A0AAU9TZ82</accession>
<reference evidence="2" key="1">
    <citation type="submission" date="2022-03" db="EMBL/GenBank/DDBJ databases">
        <authorList>
            <person name="Tunstrom K."/>
        </authorList>
    </citation>
    <scope>NUCLEOTIDE SEQUENCE</scope>
</reference>
<proteinExistence type="predicted"/>
<dbReference type="Proteomes" id="UP001153954">
    <property type="component" value="Unassembled WGS sequence"/>
</dbReference>
<evidence type="ECO:0000313" key="2">
    <source>
        <dbReference type="EMBL" id="CAH2092491.1"/>
    </source>
</evidence>
<name>A0AAU9TZ82_EUPED</name>
<dbReference type="EMBL" id="CAKOGL010000011">
    <property type="protein sequence ID" value="CAH2092491.1"/>
    <property type="molecule type" value="Genomic_DNA"/>
</dbReference>
<keyword evidence="3" id="KW-1185">Reference proteome</keyword>
<comment type="caution">
    <text evidence="2">The sequence shown here is derived from an EMBL/GenBank/DDBJ whole genome shotgun (WGS) entry which is preliminary data.</text>
</comment>
<protein>
    <submittedName>
        <fullName evidence="2">Uncharacterized protein</fullName>
    </submittedName>
</protein>